<keyword evidence="9 11" id="KW-0418">Kinase</keyword>
<proteinExistence type="inferred from homology"/>
<reference evidence="14" key="1">
    <citation type="journal article" date="2020" name="bioRxiv">
        <title>A rank-normalized archaeal taxonomy based on genome phylogeny resolves widespread incomplete and uneven classifications.</title>
        <authorList>
            <person name="Rinke C."/>
            <person name="Chuvochina M."/>
            <person name="Mussig A.J."/>
            <person name="Chaumeil P.-A."/>
            <person name="Waite D.W."/>
            <person name="Whitman W.B."/>
            <person name="Parks D.H."/>
            <person name="Hugenholtz P."/>
        </authorList>
    </citation>
    <scope>NUCLEOTIDE SEQUENCE</scope>
    <source>
        <strain evidence="14">UBA8853</strain>
    </source>
</reference>
<evidence type="ECO:0000256" key="8">
    <source>
        <dbReference type="ARBA" id="ARBA00022741"/>
    </source>
</evidence>
<dbReference type="GO" id="GO:0009088">
    <property type="term" value="P:threonine biosynthetic process"/>
    <property type="evidence" value="ECO:0007669"/>
    <property type="project" value="UniProtKB-UniRule"/>
</dbReference>
<comment type="caution">
    <text evidence="14">The sequence shown here is derived from an EMBL/GenBank/DDBJ whole genome shotgun (WGS) entry which is preliminary data.</text>
</comment>
<dbReference type="GO" id="GO:0004413">
    <property type="term" value="F:homoserine kinase activity"/>
    <property type="evidence" value="ECO:0007669"/>
    <property type="project" value="UniProtKB-UniRule"/>
</dbReference>
<dbReference type="InterPro" id="IPR006203">
    <property type="entry name" value="GHMP_knse_ATP-bd_CS"/>
</dbReference>
<dbReference type="Gene3D" id="3.30.70.890">
    <property type="entry name" value="GHMP kinase, C-terminal domain"/>
    <property type="match status" value="1"/>
</dbReference>
<dbReference type="HAMAP" id="MF_00384">
    <property type="entry name" value="Homoser_kinase"/>
    <property type="match status" value="1"/>
</dbReference>
<comment type="similarity">
    <text evidence="2 11">Belongs to the GHMP kinase family. Homoserine kinase subfamily.</text>
</comment>
<organism evidence="14 15">
    <name type="scientific">Methanopyrus kandleri</name>
    <dbReference type="NCBI Taxonomy" id="2320"/>
    <lineage>
        <taxon>Archaea</taxon>
        <taxon>Methanobacteriati</taxon>
        <taxon>Methanobacteriota</taxon>
        <taxon>Methanomada group</taxon>
        <taxon>Methanopyri</taxon>
        <taxon>Methanopyrales</taxon>
        <taxon>Methanopyraceae</taxon>
        <taxon>Methanopyrus</taxon>
    </lineage>
</organism>
<dbReference type="UniPathway" id="UPA00050">
    <property type="reaction ID" value="UER00064"/>
</dbReference>
<evidence type="ECO:0000256" key="1">
    <source>
        <dbReference type="ARBA" id="ARBA00005015"/>
    </source>
</evidence>
<dbReference type="GeneID" id="1477636"/>
<feature type="domain" description="GHMP kinase N-terminal" evidence="12">
    <location>
        <begin position="55"/>
        <end position="140"/>
    </location>
</feature>
<comment type="pathway">
    <text evidence="1 11">Amino-acid biosynthesis; L-threonine biosynthesis; L-threonine from L-aspartate: step 4/5.</text>
</comment>
<evidence type="ECO:0000259" key="12">
    <source>
        <dbReference type="Pfam" id="PF00288"/>
    </source>
</evidence>
<evidence type="ECO:0000256" key="11">
    <source>
        <dbReference type="HAMAP-Rule" id="MF_00384"/>
    </source>
</evidence>
<keyword evidence="10 11" id="KW-0067">ATP-binding</keyword>
<evidence type="ECO:0000256" key="7">
    <source>
        <dbReference type="ARBA" id="ARBA00022697"/>
    </source>
</evidence>
<dbReference type="PANTHER" id="PTHR20861">
    <property type="entry name" value="HOMOSERINE/4-DIPHOSPHOCYTIDYL-2-C-METHYL-D-ERYTHRITOL KINASE"/>
    <property type="match status" value="1"/>
</dbReference>
<keyword evidence="6 11" id="KW-0808">Transferase</keyword>
<evidence type="ECO:0000256" key="10">
    <source>
        <dbReference type="ARBA" id="ARBA00022840"/>
    </source>
</evidence>
<dbReference type="SUPFAM" id="SSF55060">
    <property type="entry name" value="GHMP Kinase, C-terminal domain"/>
    <property type="match status" value="1"/>
</dbReference>
<dbReference type="Gene3D" id="3.30.230.10">
    <property type="match status" value="1"/>
</dbReference>
<dbReference type="PIRSF" id="PIRSF000676">
    <property type="entry name" value="Homoser_kin"/>
    <property type="match status" value="1"/>
</dbReference>
<keyword evidence="8 11" id="KW-0547">Nucleotide-binding</keyword>
<comment type="catalytic activity">
    <reaction evidence="11">
        <text>L-homoserine + ATP = O-phospho-L-homoserine + ADP + H(+)</text>
        <dbReference type="Rhea" id="RHEA:13985"/>
        <dbReference type="ChEBI" id="CHEBI:15378"/>
        <dbReference type="ChEBI" id="CHEBI:30616"/>
        <dbReference type="ChEBI" id="CHEBI:57476"/>
        <dbReference type="ChEBI" id="CHEBI:57590"/>
        <dbReference type="ChEBI" id="CHEBI:456216"/>
        <dbReference type="EC" id="2.7.1.39"/>
    </reaction>
</comment>
<keyword evidence="5 11" id="KW-0028">Amino-acid biosynthesis</keyword>
<keyword evidence="7 11" id="KW-0791">Threonine biosynthesis</keyword>
<evidence type="ECO:0000256" key="5">
    <source>
        <dbReference type="ARBA" id="ARBA00022605"/>
    </source>
</evidence>
<dbReference type="RefSeq" id="WP_158295880.1">
    <property type="nucleotide sequence ID" value="NZ_DUJS01000004.1"/>
</dbReference>
<dbReference type="PRINTS" id="PR00958">
    <property type="entry name" value="HOMSERKINASE"/>
</dbReference>
<dbReference type="InterPro" id="IPR006204">
    <property type="entry name" value="GHMP_kinase_N_dom"/>
</dbReference>
<dbReference type="NCBIfam" id="NF002288">
    <property type="entry name" value="PRK01212.1-4"/>
    <property type="match status" value="1"/>
</dbReference>
<evidence type="ECO:0000256" key="3">
    <source>
        <dbReference type="ARBA" id="ARBA00012078"/>
    </source>
</evidence>
<gene>
    <name evidence="11" type="primary">thrB</name>
    <name evidence="14" type="ORF">HA336_04695</name>
</gene>
<evidence type="ECO:0000256" key="2">
    <source>
        <dbReference type="ARBA" id="ARBA00007370"/>
    </source>
</evidence>
<comment type="subcellular location">
    <subcellularLocation>
        <location evidence="11">Cytoplasm</location>
    </subcellularLocation>
</comment>
<accession>A0A832TGW3</accession>
<evidence type="ECO:0000259" key="13">
    <source>
        <dbReference type="Pfam" id="PF08544"/>
    </source>
</evidence>
<evidence type="ECO:0000256" key="9">
    <source>
        <dbReference type="ARBA" id="ARBA00022777"/>
    </source>
</evidence>
<protein>
    <recommendedName>
        <fullName evidence="4 11">Homoserine kinase</fullName>
        <shortName evidence="11">HK</shortName>
        <shortName evidence="11">HSK</shortName>
        <ecNumber evidence="3 11">2.7.1.39</ecNumber>
    </recommendedName>
</protein>
<dbReference type="EMBL" id="DUJS01000004">
    <property type="protein sequence ID" value="HII70514.1"/>
    <property type="molecule type" value="Genomic_DNA"/>
</dbReference>
<sequence>MSTVVRAPATIANVGPGFDVFGLAVDGFHDVVEAHEADGVRIVTEDPIPTDPERNTAGRVALRMVEEFDLPGVSLEIRKGVPMGGLGSSAASAVAAAVAIDREFELGLEESELLRFAAEGERAAAGEPHYDNVAPCLLGGFVIWRFEREYVRLEVPGDLRFVTVTPTGVRVTTEEARKALRERPPSLDDVVNNLSAVALMVHALHEEDAETFARMVGWDRISEPVRKRFVPRYRELRETAYGTGALGFAISGAGPTVFAVCWREDAEDVRTALEDVLDGKCVSAVHRVSDGAEVA</sequence>
<dbReference type="Pfam" id="PF00288">
    <property type="entry name" value="GHMP_kinases_N"/>
    <property type="match status" value="1"/>
</dbReference>
<dbReference type="InterPro" id="IPR014721">
    <property type="entry name" value="Ribsml_uS5_D2-typ_fold_subgr"/>
</dbReference>
<evidence type="ECO:0000313" key="15">
    <source>
        <dbReference type="Proteomes" id="UP000619545"/>
    </source>
</evidence>
<dbReference type="Proteomes" id="UP000619545">
    <property type="component" value="Unassembled WGS sequence"/>
</dbReference>
<dbReference type="PROSITE" id="PS00627">
    <property type="entry name" value="GHMP_KINASES_ATP"/>
    <property type="match status" value="1"/>
</dbReference>
<name>A0A832TGW3_9EURY</name>
<dbReference type="InterPro" id="IPR020568">
    <property type="entry name" value="Ribosomal_Su5_D2-typ_SF"/>
</dbReference>
<dbReference type="Pfam" id="PF08544">
    <property type="entry name" value="GHMP_kinases_C"/>
    <property type="match status" value="1"/>
</dbReference>
<dbReference type="GO" id="GO:0005737">
    <property type="term" value="C:cytoplasm"/>
    <property type="evidence" value="ECO:0007669"/>
    <property type="project" value="UniProtKB-SubCell"/>
</dbReference>
<dbReference type="InterPro" id="IPR013750">
    <property type="entry name" value="GHMP_kinase_C_dom"/>
</dbReference>
<evidence type="ECO:0000313" key="14">
    <source>
        <dbReference type="EMBL" id="HII70514.1"/>
    </source>
</evidence>
<comment type="caution">
    <text evidence="11">Lacks conserved residue(s) required for the propagation of feature annotation.</text>
</comment>
<dbReference type="InterPro" id="IPR000870">
    <property type="entry name" value="Homoserine_kinase"/>
</dbReference>
<evidence type="ECO:0000256" key="4">
    <source>
        <dbReference type="ARBA" id="ARBA00017858"/>
    </source>
</evidence>
<dbReference type="InterPro" id="IPR036554">
    <property type="entry name" value="GHMP_kinase_C_sf"/>
</dbReference>
<keyword evidence="11" id="KW-0963">Cytoplasm</keyword>
<dbReference type="NCBIfam" id="TIGR00191">
    <property type="entry name" value="thrB"/>
    <property type="match status" value="1"/>
</dbReference>
<dbReference type="SUPFAM" id="SSF54211">
    <property type="entry name" value="Ribosomal protein S5 domain 2-like"/>
    <property type="match status" value="1"/>
</dbReference>
<comment type="function">
    <text evidence="11">Catalyzes the ATP-dependent phosphorylation of L-homoserine to L-homoserine phosphate.</text>
</comment>
<dbReference type="GO" id="GO:0005524">
    <property type="term" value="F:ATP binding"/>
    <property type="evidence" value="ECO:0007669"/>
    <property type="project" value="UniProtKB-UniRule"/>
</dbReference>
<evidence type="ECO:0000256" key="6">
    <source>
        <dbReference type="ARBA" id="ARBA00022679"/>
    </source>
</evidence>
<dbReference type="AlphaFoldDB" id="A0A832TGW3"/>
<feature type="domain" description="GHMP kinase C-terminal" evidence="13">
    <location>
        <begin position="200"/>
        <end position="275"/>
    </location>
</feature>
<dbReference type="EC" id="2.7.1.39" evidence="3 11"/>
<dbReference type="PANTHER" id="PTHR20861:SF1">
    <property type="entry name" value="HOMOSERINE KINASE"/>
    <property type="match status" value="1"/>
</dbReference>